<reference evidence="1 2" key="1">
    <citation type="submission" date="2021-03" db="EMBL/GenBank/DDBJ databases">
        <title>Human Oral Microbial Genomes.</title>
        <authorList>
            <person name="Johnston C.D."/>
            <person name="Chen T."/>
            <person name="Dewhirst F.E."/>
        </authorList>
    </citation>
    <scope>NUCLEOTIDE SEQUENCE [LARGE SCALE GENOMIC DNA]</scope>
    <source>
        <strain evidence="1 2">DSMZ 100122</strain>
    </source>
</reference>
<keyword evidence="2" id="KW-1185">Reference proteome</keyword>
<organism evidence="1 2">
    <name type="scientific">Arachnia rubra</name>
    <dbReference type="NCBI Taxonomy" id="1547448"/>
    <lineage>
        <taxon>Bacteria</taxon>
        <taxon>Bacillati</taxon>
        <taxon>Actinomycetota</taxon>
        <taxon>Actinomycetes</taxon>
        <taxon>Propionibacteriales</taxon>
        <taxon>Propionibacteriaceae</taxon>
        <taxon>Arachnia</taxon>
    </lineage>
</organism>
<dbReference type="PROSITE" id="PS51257">
    <property type="entry name" value="PROKAR_LIPOPROTEIN"/>
    <property type="match status" value="1"/>
</dbReference>
<gene>
    <name evidence="1" type="ORF">J5A65_14810</name>
</gene>
<proteinExistence type="predicted"/>
<dbReference type="EMBL" id="CP072384">
    <property type="protein sequence ID" value="QUC08148.1"/>
    <property type="molecule type" value="Genomic_DNA"/>
</dbReference>
<dbReference type="RefSeq" id="WP_212323717.1">
    <property type="nucleotide sequence ID" value="NZ_AP024463.1"/>
</dbReference>
<name>A0ABX7Y5J8_9ACTN</name>
<evidence type="ECO:0000313" key="2">
    <source>
        <dbReference type="Proteomes" id="UP000678513"/>
    </source>
</evidence>
<evidence type="ECO:0008006" key="3">
    <source>
        <dbReference type="Google" id="ProtNLM"/>
    </source>
</evidence>
<protein>
    <recommendedName>
        <fullName evidence="3">Lipoprotein</fullName>
    </recommendedName>
</protein>
<accession>A0ABX7Y5J8</accession>
<evidence type="ECO:0000313" key="1">
    <source>
        <dbReference type="EMBL" id="QUC08148.1"/>
    </source>
</evidence>
<dbReference type="Proteomes" id="UP000678513">
    <property type="component" value="Chromosome"/>
</dbReference>
<sequence length="143" mass="16487">MMRYLKRMAAVQLVAVLCLALVACTSDWDRWMNNLRKDPIATARWPGLEPLGREETTGEGYKPRPPKINRCYRRTIPLEEAFTQVMTTAEQEGWQEDQNLRYSESRVAQKQPEDNKATLILTSGTTGCESYHHAGFRITMTYE</sequence>